<dbReference type="RefSeq" id="WP_016340468.1">
    <property type="nucleotide sequence ID" value="NC_021284.1"/>
</dbReference>
<feature type="region of interest" description="Disordered" evidence="1">
    <location>
        <begin position="145"/>
        <end position="165"/>
    </location>
</feature>
<dbReference type="OrthoDB" id="389491at2"/>
<feature type="region of interest" description="Disordered" evidence="1">
    <location>
        <begin position="1"/>
        <end position="20"/>
    </location>
</feature>
<protein>
    <submittedName>
        <fullName evidence="2">Uncharacterized protein</fullName>
    </submittedName>
</protein>
<dbReference type="AlphaFoldDB" id="R4UD25"/>
<dbReference type="HOGENOM" id="CLU_1668303_0_0_14"/>
<evidence type="ECO:0000313" key="3">
    <source>
        <dbReference type="Proteomes" id="UP000013963"/>
    </source>
</evidence>
<evidence type="ECO:0000256" key="1">
    <source>
        <dbReference type="SAM" id="MobiDB-lite"/>
    </source>
</evidence>
<proteinExistence type="predicted"/>
<dbReference type="PATRIC" id="fig|1276229.3.peg.213"/>
<name>R4UD25_9MOLU</name>
<dbReference type="Proteomes" id="UP000013963">
    <property type="component" value="Chromosome"/>
</dbReference>
<keyword evidence="3" id="KW-1185">Reference proteome</keyword>
<evidence type="ECO:0000313" key="2">
    <source>
        <dbReference type="EMBL" id="AGM25809.1"/>
    </source>
</evidence>
<accession>R4UD25</accession>
<reference evidence="2 3" key="1">
    <citation type="journal article" date="2013" name="Genome Biol. Evol.">
        <title>Complete genomes of two dipteran-associated spiroplasmas provided insights into the origin, dynamics, and impacts of viral invasion in spiroplasma.</title>
        <authorList>
            <person name="Ku C."/>
            <person name="Lo W.S."/>
            <person name="Chen L.L."/>
            <person name="Kuo C.H."/>
        </authorList>
    </citation>
    <scope>NUCLEOTIDE SEQUENCE [LARGE SCALE GENOMIC DNA]</scope>
    <source>
        <strain evidence="2">EA-1</strain>
    </source>
</reference>
<dbReference type="KEGG" id="ssyr:SSYRP_v1c02130"/>
<gene>
    <name evidence="2" type="ORF">SSYRP_v1c02130</name>
</gene>
<sequence length="165" mass="19437">MAKQSTNQKTTKKAKPDNYAENLTEKYLNFRQEMVKMQLENLAKRTSRSHEVNKKTRKKVVREAKKTIDESNPMYKILLNAQKKNEELRKKSYKNKDPEYLDINNLSVADRVKILKLAKKKNNRIYRQLLLEKSTSGLSELARQRKRELMAKSQGNKPKKQKNKG</sequence>
<organism evidence="2 3">
    <name type="scientific">Spiroplasma syrphidicola EA-1</name>
    <dbReference type="NCBI Taxonomy" id="1276229"/>
    <lineage>
        <taxon>Bacteria</taxon>
        <taxon>Bacillati</taxon>
        <taxon>Mycoplasmatota</taxon>
        <taxon>Mollicutes</taxon>
        <taxon>Entomoplasmatales</taxon>
        <taxon>Spiroplasmataceae</taxon>
        <taxon>Spiroplasma</taxon>
    </lineage>
</organism>
<dbReference type="EMBL" id="CP005078">
    <property type="protein sequence ID" value="AGM25809.1"/>
    <property type="molecule type" value="Genomic_DNA"/>
</dbReference>